<dbReference type="InterPro" id="IPR017039">
    <property type="entry name" value="Virul_fac_BrkB"/>
</dbReference>
<evidence type="ECO:0000256" key="6">
    <source>
        <dbReference type="SAM" id="MobiDB-lite"/>
    </source>
</evidence>
<evidence type="ECO:0000256" key="4">
    <source>
        <dbReference type="ARBA" id="ARBA00022989"/>
    </source>
</evidence>
<feature type="transmembrane region" description="Helical" evidence="7">
    <location>
        <begin position="68"/>
        <end position="87"/>
    </location>
</feature>
<keyword evidence="9" id="KW-1185">Reference proteome</keyword>
<accession>A0ABM8GC70</accession>
<dbReference type="EMBL" id="AP027731">
    <property type="protein sequence ID" value="BDZ45837.1"/>
    <property type="molecule type" value="Genomic_DNA"/>
</dbReference>
<evidence type="ECO:0000313" key="9">
    <source>
        <dbReference type="Proteomes" id="UP001321498"/>
    </source>
</evidence>
<feature type="compositionally biased region" description="Basic and acidic residues" evidence="6">
    <location>
        <begin position="1"/>
        <end position="14"/>
    </location>
</feature>
<evidence type="ECO:0000256" key="2">
    <source>
        <dbReference type="ARBA" id="ARBA00022475"/>
    </source>
</evidence>
<feature type="transmembrane region" description="Helical" evidence="7">
    <location>
        <begin position="173"/>
        <end position="192"/>
    </location>
</feature>
<feature type="transmembrane region" description="Helical" evidence="7">
    <location>
        <begin position="252"/>
        <end position="276"/>
    </location>
</feature>
<keyword evidence="2" id="KW-1003">Cell membrane</keyword>
<dbReference type="PANTHER" id="PTHR30213:SF1">
    <property type="entry name" value="INNER MEMBRANE PROTEIN YHJD"/>
    <property type="match status" value="1"/>
</dbReference>
<dbReference type="RefSeq" id="WP_286279056.1">
    <property type="nucleotide sequence ID" value="NZ_AP027731.1"/>
</dbReference>
<keyword evidence="5 7" id="KW-0472">Membrane</keyword>
<protein>
    <recommendedName>
        <fullName evidence="10">YihY/virulence factor BrkB family protein</fullName>
    </recommendedName>
</protein>
<proteinExistence type="predicted"/>
<gene>
    <name evidence="8" type="ORF">GCM10025866_17460</name>
</gene>
<dbReference type="Proteomes" id="UP001321498">
    <property type="component" value="Chromosome"/>
</dbReference>
<comment type="subcellular location">
    <subcellularLocation>
        <location evidence="1">Cell membrane</location>
        <topology evidence="1">Multi-pass membrane protein</topology>
    </subcellularLocation>
</comment>
<evidence type="ECO:0000256" key="5">
    <source>
        <dbReference type="ARBA" id="ARBA00023136"/>
    </source>
</evidence>
<evidence type="ECO:0000313" key="8">
    <source>
        <dbReference type="EMBL" id="BDZ45837.1"/>
    </source>
</evidence>
<keyword evidence="3 7" id="KW-0812">Transmembrane</keyword>
<organism evidence="8 9">
    <name type="scientific">Naasia aerilata</name>
    <dbReference type="NCBI Taxonomy" id="1162966"/>
    <lineage>
        <taxon>Bacteria</taxon>
        <taxon>Bacillati</taxon>
        <taxon>Actinomycetota</taxon>
        <taxon>Actinomycetes</taxon>
        <taxon>Micrococcales</taxon>
        <taxon>Microbacteriaceae</taxon>
        <taxon>Naasia</taxon>
    </lineage>
</organism>
<evidence type="ECO:0000256" key="3">
    <source>
        <dbReference type="ARBA" id="ARBA00022692"/>
    </source>
</evidence>
<evidence type="ECO:0000256" key="7">
    <source>
        <dbReference type="SAM" id="Phobius"/>
    </source>
</evidence>
<name>A0ABM8GC70_9MICO</name>
<dbReference type="Pfam" id="PF03631">
    <property type="entry name" value="Virul_fac_BrkB"/>
    <property type="match status" value="1"/>
</dbReference>
<keyword evidence="4 7" id="KW-1133">Transmembrane helix</keyword>
<feature type="transmembrane region" description="Helical" evidence="7">
    <location>
        <begin position="212"/>
        <end position="240"/>
    </location>
</feature>
<evidence type="ECO:0000256" key="1">
    <source>
        <dbReference type="ARBA" id="ARBA00004651"/>
    </source>
</evidence>
<feature type="region of interest" description="Disordered" evidence="6">
    <location>
        <begin position="1"/>
        <end position="29"/>
    </location>
</feature>
<reference evidence="9" key="1">
    <citation type="journal article" date="2019" name="Int. J. Syst. Evol. Microbiol.">
        <title>The Global Catalogue of Microorganisms (GCM) 10K type strain sequencing project: providing services to taxonomists for standard genome sequencing and annotation.</title>
        <authorList>
            <consortium name="The Broad Institute Genomics Platform"/>
            <consortium name="The Broad Institute Genome Sequencing Center for Infectious Disease"/>
            <person name="Wu L."/>
            <person name="Ma J."/>
        </authorList>
    </citation>
    <scope>NUCLEOTIDE SEQUENCE [LARGE SCALE GENOMIC DNA]</scope>
    <source>
        <strain evidence="9">NBRC 108725</strain>
    </source>
</reference>
<dbReference type="PANTHER" id="PTHR30213">
    <property type="entry name" value="INNER MEMBRANE PROTEIN YHJD"/>
    <property type="match status" value="1"/>
</dbReference>
<sequence>MARDADALAVRDDEAVATAPSAKPTPEEPKTGFAALLAKVLQSRPVRVFQHYNQQGGPLLAAGMSYNAVFATFAALWVTFSVAGFIISGNVVLRDGLVSGINSTVPNLVAKGGVIDPDDLLSAGGLTWTGAIALVGLLLTALGFLASMRDAIRRIFDLPGDTTFFLLQKLRDLGLALGFGVLILVSAGLTFLTNGILETVFNFLGIGDKSLFATAVATIIGNLLVLLVDFVTVAAAFRVLSAVPIPLRRLAVGALIGAVGIDILKGAFTLGLIGGVRNNPCSRASR</sequence>
<feature type="transmembrane region" description="Helical" evidence="7">
    <location>
        <begin position="126"/>
        <end position="146"/>
    </location>
</feature>
<evidence type="ECO:0008006" key="10">
    <source>
        <dbReference type="Google" id="ProtNLM"/>
    </source>
</evidence>